<comment type="caution">
    <text evidence="1">The sequence shown here is derived from an EMBL/GenBank/DDBJ whole genome shotgun (WGS) entry which is preliminary data.</text>
</comment>
<evidence type="ECO:0000313" key="1">
    <source>
        <dbReference type="EMBL" id="KAJ1198265.1"/>
    </source>
</evidence>
<proteinExistence type="predicted"/>
<evidence type="ECO:0000313" key="2">
    <source>
        <dbReference type="Proteomes" id="UP001066276"/>
    </source>
</evidence>
<sequence>MLVMPQTRCPRGTKMPLSHSASVWPQSSLAAQHVPRWEPCRFEPRSPTRVYLGGSSNGASGLQVAEVLVWSSTQEPFHSWKLVPAGLNEELPFNCNLKLFLPALKSAITSLLILQEEYKNVSPLRNKRRNVK</sequence>
<reference evidence="1" key="1">
    <citation type="journal article" date="2022" name="bioRxiv">
        <title>Sequencing and chromosome-scale assembly of the giantPleurodeles waltlgenome.</title>
        <authorList>
            <person name="Brown T."/>
            <person name="Elewa A."/>
            <person name="Iarovenko S."/>
            <person name="Subramanian E."/>
            <person name="Araus A.J."/>
            <person name="Petzold A."/>
            <person name="Susuki M."/>
            <person name="Suzuki K.-i.T."/>
            <person name="Hayashi T."/>
            <person name="Toyoda A."/>
            <person name="Oliveira C."/>
            <person name="Osipova E."/>
            <person name="Leigh N.D."/>
            <person name="Simon A."/>
            <person name="Yun M.H."/>
        </authorList>
    </citation>
    <scope>NUCLEOTIDE SEQUENCE</scope>
    <source>
        <strain evidence="1">20211129_DDA</strain>
        <tissue evidence="1">Liver</tissue>
    </source>
</reference>
<gene>
    <name evidence="1" type="ORF">NDU88_002107</name>
</gene>
<dbReference type="Proteomes" id="UP001066276">
    <property type="component" value="Chromosome 2_1"/>
</dbReference>
<accession>A0AAV7VC64</accession>
<dbReference type="AlphaFoldDB" id="A0AAV7VC64"/>
<protein>
    <submittedName>
        <fullName evidence="1">Uncharacterized protein</fullName>
    </submittedName>
</protein>
<name>A0AAV7VC64_PLEWA</name>
<dbReference type="EMBL" id="JANPWB010000003">
    <property type="protein sequence ID" value="KAJ1198265.1"/>
    <property type="molecule type" value="Genomic_DNA"/>
</dbReference>
<organism evidence="1 2">
    <name type="scientific">Pleurodeles waltl</name>
    <name type="common">Iberian ribbed newt</name>
    <dbReference type="NCBI Taxonomy" id="8319"/>
    <lineage>
        <taxon>Eukaryota</taxon>
        <taxon>Metazoa</taxon>
        <taxon>Chordata</taxon>
        <taxon>Craniata</taxon>
        <taxon>Vertebrata</taxon>
        <taxon>Euteleostomi</taxon>
        <taxon>Amphibia</taxon>
        <taxon>Batrachia</taxon>
        <taxon>Caudata</taxon>
        <taxon>Salamandroidea</taxon>
        <taxon>Salamandridae</taxon>
        <taxon>Pleurodelinae</taxon>
        <taxon>Pleurodeles</taxon>
    </lineage>
</organism>
<keyword evidence="2" id="KW-1185">Reference proteome</keyword>